<dbReference type="GO" id="GO:0006281">
    <property type="term" value="P:DNA repair"/>
    <property type="evidence" value="ECO:0007669"/>
    <property type="project" value="UniProtKB-UniRule"/>
</dbReference>
<comment type="caution">
    <text evidence="1">Lacks conserved residue(s) required for the propagation of feature annotation.</text>
</comment>
<evidence type="ECO:0000259" key="2">
    <source>
        <dbReference type="Pfam" id="PF04894"/>
    </source>
</evidence>
<accession>A3MVX2</accession>
<dbReference type="RefSeq" id="WP_011850047.1">
    <property type="nucleotide sequence ID" value="NC_009073.1"/>
</dbReference>
<dbReference type="AlphaFoldDB" id="A3MVX2"/>
<feature type="domain" description="Archaeal Nre C-terminal" evidence="3">
    <location>
        <begin position="286"/>
        <end position="385"/>
    </location>
</feature>
<keyword evidence="1" id="KW-0227">DNA damage</keyword>
<dbReference type="HAMAP" id="MF_02096">
    <property type="entry name" value="Nre"/>
    <property type="match status" value="1"/>
</dbReference>
<dbReference type="PANTHER" id="PTHR38136">
    <property type="entry name" value="DNA REPAIR PROTEIN"/>
    <property type="match status" value="1"/>
</dbReference>
<comment type="similarity">
    <text evidence="1">Belongs to the Nre family.</text>
</comment>
<dbReference type="EMBL" id="CP000561">
    <property type="protein sequence ID" value="ABO08789.1"/>
    <property type="molecule type" value="Genomic_DNA"/>
</dbReference>
<keyword evidence="1" id="KW-0234">DNA repair</keyword>
<evidence type="ECO:0000259" key="3">
    <source>
        <dbReference type="Pfam" id="PF04895"/>
    </source>
</evidence>
<dbReference type="KEGG" id="pcl:Pcal_1368"/>
<feature type="domain" description="Archaeal Nre N-terminal" evidence="2">
    <location>
        <begin position="15"/>
        <end position="273"/>
    </location>
</feature>
<organism evidence="4 5">
    <name type="scientific">Pyrobaculum calidifontis (strain DSM 21063 / JCM 11548 / VA1)</name>
    <dbReference type="NCBI Taxonomy" id="410359"/>
    <lineage>
        <taxon>Archaea</taxon>
        <taxon>Thermoproteota</taxon>
        <taxon>Thermoprotei</taxon>
        <taxon>Thermoproteales</taxon>
        <taxon>Thermoproteaceae</taxon>
        <taxon>Pyrobaculum</taxon>
    </lineage>
</organism>
<dbReference type="InterPro" id="IPR006979">
    <property type="entry name" value="Nre_C"/>
</dbReference>
<dbReference type="STRING" id="410359.Pcal_1368"/>
<dbReference type="Pfam" id="PF04894">
    <property type="entry name" value="Nre_N"/>
    <property type="match status" value="1"/>
</dbReference>
<dbReference type="Proteomes" id="UP000001431">
    <property type="component" value="Chromosome"/>
</dbReference>
<reference evidence="4" key="1">
    <citation type="submission" date="2007-02" db="EMBL/GenBank/DDBJ databases">
        <title>Complete sequence of Pyrobaculum calidifontis JCM 11548.</title>
        <authorList>
            <consortium name="US DOE Joint Genome Institute"/>
            <person name="Copeland A."/>
            <person name="Lucas S."/>
            <person name="Lapidus A."/>
            <person name="Barry K."/>
            <person name="Glavina del Rio T."/>
            <person name="Dalin E."/>
            <person name="Tice H."/>
            <person name="Pitluck S."/>
            <person name="Chain P."/>
            <person name="Malfatti S."/>
            <person name="Shin M."/>
            <person name="Vergez L."/>
            <person name="Schmutz J."/>
            <person name="Larimer F."/>
            <person name="Land M."/>
            <person name="Hauser L."/>
            <person name="Kyrpides N."/>
            <person name="Mikhailova N."/>
            <person name="Cozen A.E."/>
            <person name="Fitz-Gibbon S.T."/>
            <person name="House C.H."/>
            <person name="Saltikov C."/>
            <person name="Lowe T.M."/>
            <person name="Richardson P."/>
        </authorList>
    </citation>
    <scope>NUCLEOTIDE SEQUENCE [LARGE SCALE GENOMIC DNA]</scope>
    <source>
        <strain evidence="4">JCM 11548</strain>
    </source>
</reference>
<dbReference type="InterPro" id="IPR033167">
    <property type="entry name" value="Nre"/>
</dbReference>
<proteinExistence type="inferred from homology"/>
<dbReference type="GeneID" id="4908332"/>
<evidence type="ECO:0000256" key="1">
    <source>
        <dbReference type="HAMAP-Rule" id="MF_02096"/>
    </source>
</evidence>
<evidence type="ECO:0000313" key="4">
    <source>
        <dbReference type="EMBL" id="ABO08789.1"/>
    </source>
</evidence>
<dbReference type="InterPro" id="IPR006978">
    <property type="entry name" value="Nre_N"/>
</dbReference>
<keyword evidence="5" id="KW-1185">Reference proteome</keyword>
<comment type="function">
    <text evidence="1">Involved in DNA damage repair.</text>
</comment>
<protein>
    <recommendedName>
        <fullName evidence="1">DNA repair protein</fullName>
    </recommendedName>
</protein>
<dbReference type="Pfam" id="PF04895">
    <property type="entry name" value="Nre_C"/>
    <property type="match status" value="1"/>
</dbReference>
<name>A3MVX2_PYRCJ</name>
<sequence>MAFTPCLKCRAGKLLCGLSYCPLLRLPAPARQPPMELFGSTPPSVFVGRVGYPRVRVYPSAPPVAGDTSIYESPGAWLSLPIERFVELRLSLFRGGVEVDVDKPSRLGEIQALALSQSPVDVEMRFAKRPAGVYLSEYAPPMGPAAPLREFKPAGNPSLPRAAEEALSDVDMGAHEAVVKLYLAGLDVSYISRALSIGALGRRRRLVPTRWAITAVDKAVSDFLLSKVKQFPEVDGYYLYARYAERNLFVAILAPAKWAYEWGEAFEPRTVWNPGGSVEVEVDYELFQGRRDYPEIGGCYYAARLAAVEHLYSIRRQAAAVIWREVYTGFTTPTGVWWVRENVRAMFRGEPVRFDTLDETLEAASHLLKYSSTWLRASKLLPVLKSRLYGVHGTA</sequence>
<evidence type="ECO:0000313" key="5">
    <source>
        <dbReference type="Proteomes" id="UP000001431"/>
    </source>
</evidence>
<dbReference type="HOGENOM" id="CLU_039703_0_0_2"/>
<dbReference type="PANTHER" id="PTHR38136:SF2">
    <property type="entry name" value="DNA REPAIR PROTEIN"/>
    <property type="match status" value="1"/>
</dbReference>
<gene>
    <name evidence="4" type="ordered locus">Pcal_1368</name>
</gene>
<dbReference type="eggNOG" id="arCOG04269">
    <property type="taxonomic scope" value="Archaea"/>
</dbReference>